<keyword evidence="3" id="KW-0238">DNA-binding</keyword>
<feature type="domain" description="AP2/ERF" evidence="7">
    <location>
        <begin position="58"/>
        <end position="118"/>
    </location>
</feature>
<name>A0A087SAM7_AUXPR</name>
<evidence type="ECO:0000256" key="4">
    <source>
        <dbReference type="ARBA" id="ARBA00023163"/>
    </source>
</evidence>
<reference evidence="8 9" key="1">
    <citation type="journal article" date="2014" name="BMC Genomics">
        <title>Oil accumulation mechanisms of the oleaginous microalga Chlorella protothecoides revealed through its genome, transcriptomes, and proteomes.</title>
        <authorList>
            <person name="Gao C."/>
            <person name="Wang Y."/>
            <person name="Shen Y."/>
            <person name="Yan D."/>
            <person name="He X."/>
            <person name="Dai J."/>
            <person name="Wu Q."/>
        </authorList>
    </citation>
    <scope>NUCLEOTIDE SEQUENCE [LARGE SCALE GENOMIC DNA]</scope>
    <source>
        <strain evidence="8 9">0710</strain>
    </source>
</reference>
<feature type="domain" description="AP2/ERF" evidence="7">
    <location>
        <begin position="150"/>
        <end position="207"/>
    </location>
</feature>
<dbReference type="SMR" id="A0A087SAM7"/>
<keyword evidence="4" id="KW-0804">Transcription</keyword>
<dbReference type="SMART" id="SM00380">
    <property type="entry name" value="AP2"/>
    <property type="match status" value="2"/>
</dbReference>
<dbReference type="PANTHER" id="PTHR32467:SF90">
    <property type="entry name" value="AP2-LIKE ETHYLENE-RESPONSIVE TRANSCRIPTION FACTOR AIL1"/>
    <property type="match status" value="1"/>
</dbReference>
<dbReference type="GO" id="GO:0003700">
    <property type="term" value="F:DNA-binding transcription factor activity"/>
    <property type="evidence" value="ECO:0007669"/>
    <property type="project" value="InterPro"/>
</dbReference>
<evidence type="ECO:0000256" key="2">
    <source>
        <dbReference type="ARBA" id="ARBA00023015"/>
    </source>
</evidence>
<dbReference type="STRING" id="3075.A0A087SAM7"/>
<dbReference type="RefSeq" id="XP_011395646.1">
    <property type="nucleotide sequence ID" value="XM_011397344.1"/>
</dbReference>
<dbReference type="PRINTS" id="PR00367">
    <property type="entry name" value="ETHRSPELEMNT"/>
</dbReference>
<evidence type="ECO:0000256" key="1">
    <source>
        <dbReference type="ARBA" id="ARBA00004123"/>
    </source>
</evidence>
<dbReference type="GeneID" id="23614363"/>
<organism evidence="8 9">
    <name type="scientific">Auxenochlorella protothecoides</name>
    <name type="common">Green microalga</name>
    <name type="synonym">Chlorella protothecoides</name>
    <dbReference type="NCBI Taxonomy" id="3075"/>
    <lineage>
        <taxon>Eukaryota</taxon>
        <taxon>Viridiplantae</taxon>
        <taxon>Chlorophyta</taxon>
        <taxon>core chlorophytes</taxon>
        <taxon>Trebouxiophyceae</taxon>
        <taxon>Chlorellales</taxon>
        <taxon>Chlorellaceae</taxon>
        <taxon>Auxenochlorella</taxon>
    </lineage>
</organism>
<dbReference type="eggNOG" id="ENOG502R1D7">
    <property type="taxonomic scope" value="Eukaryota"/>
</dbReference>
<keyword evidence="2" id="KW-0805">Transcription regulation</keyword>
<dbReference type="EMBL" id="KL662081">
    <property type="protein sequence ID" value="KFM22781.1"/>
    <property type="molecule type" value="Genomic_DNA"/>
</dbReference>
<dbReference type="Gene3D" id="3.30.730.10">
    <property type="entry name" value="AP2/ERF domain"/>
    <property type="match status" value="2"/>
</dbReference>
<dbReference type="PROSITE" id="PS51032">
    <property type="entry name" value="AP2_ERF"/>
    <property type="match status" value="2"/>
</dbReference>
<dbReference type="InterPro" id="IPR016177">
    <property type="entry name" value="DNA-bd_dom_sf"/>
</dbReference>
<comment type="subcellular location">
    <subcellularLocation>
        <location evidence="1">Nucleus</location>
    </subcellularLocation>
</comment>
<evidence type="ECO:0000256" key="5">
    <source>
        <dbReference type="ARBA" id="ARBA00023242"/>
    </source>
</evidence>
<accession>A0A087SAM7</accession>
<dbReference type="Proteomes" id="UP000028924">
    <property type="component" value="Unassembled WGS sequence"/>
</dbReference>
<evidence type="ECO:0000256" key="3">
    <source>
        <dbReference type="ARBA" id="ARBA00023125"/>
    </source>
</evidence>
<dbReference type="InterPro" id="IPR036955">
    <property type="entry name" value="AP2/ERF_dom_sf"/>
</dbReference>
<evidence type="ECO:0000313" key="9">
    <source>
        <dbReference type="Proteomes" id="UP000028924"/>
    </source>
</evidence>
<feature type="region of interest" description="Disordered" evidence="6">
    <location>
        <begin position="1"/>
        <end position="36"/>
    </location>
</feature>
<dbReference type="GO" id="GO:0003677">
    <property type="term" value="F:DNA binding"/>
    <property type="evidence" value="ECO:0007669"/>
    <property type="project" value="UniProtKB-KW"/>
</dbReference>
<dbReference type="Pfam" id="PF00847">
    <property type="entry name" value="AP2"/>
    <property type="match status" value="1"/>
</dbReference>
<dbReference type="CDD" id="cd00018">
    <property type="entry name" value="AP2"/>
    <property type="match status" value="1"/>
</dbReference>
<keyword evidence="9" id="KW-1185">Reference proteome</keyword>
<sequence length="247" mass="27378">MAYSPRHYCQPLSTPVTRKRSRESSGEDEAMPSRRSSLHELMGMSRSAPGTPMEAVPEYKGVTLHVRTKRHEAHIWEGQPGRQFYLGGFGSAAEAALAYDIVALRLGRRETNYHLSYYEPWLDLLEAQPLEDLVSGLRRQSKGASQQTSFFRGVTRHAKGRWESRIGQAAGRRYLYLGLHDTEVQAARAYDRAAIAQKGIDAQTNFALCEYLEELGPEAAARAAARGLLGGTAHLVPLCCAQSPFPC</sequence>
<dbReference type="OrthoDB" id="548566at2759"/>
<evidence type="ECO:0000256" key="6">
    <source>
        <dbReference type="SAM" id="MobiDB-lite"/>
    </source>
</evidence>
<evidence type="ECO:0000259" key="7">
    <source>
        <dbReference type="PROSITE" id="PS51032"/>
    </source>
</evidence>
<dbReference type="PANTHER" id="PTHR32467">
    <property type="entry name" value="AP2-LIKE ETHYLENE-RESPONSIVE TRANSCRIPTION FACTOR"/>
    <property type="match status" value="1"/>
</dbReference>
<protein>
    <submittedName>
        <fullName evidence="8">Floral homeotic protein APETALA 2</fullName>
    </submittedName>
</protein>
<dbReference type="SUPFAM" id="SSF54171">
    <property type="entry name" value="DNA-binding domain"/>
    <property type="match status" value="2"/>
</dbReference>
<dbReference type="KEGG" id="apro:F751_2972"/>
<evidence type="ECO:0000313" key="8">
    <source>
        <dbReference type="EMBL" id="KFM22781.1"/>
    </source>
</evidence>
<keyword evidence="5" id="KW-0539">Nucleus</keyword>
<gene>
    <name evidence="8" type="ORF">F751_2972</name>
</gene>
<dbReference type="GO" id="GO:0005634">
    <property type="term" value="C:nucleus"/>
    <property type="evidence" value="ECO:0007669"/>
    <property type="project" value="UniProtKB-SubCell"/>
</dbReference>
<dbReference type="InterPro" id="IPR001471">
    <property type="entry name" value="AP2/ERF_dom"/>
</dbReference>
<proteinExistence type="predicted"/>
<dbReference type="AlphaFoldDB" id="A0A087SAM7"/>